<evidence type="ECO:0000256" key="6">
    <source>
        <dbReference type="ARBA" id="ARBA00023242"/>
    </source>
</evidence>
<evidence type="ECO:0000256" key="2">
    <source>
        <dbReference type="ARBA" id="ARBA00007163"/>
    </source>
</evidence>
<sequence>MAYANPRWGYPRARPADTTNTNSSSKHSANYDDEDSSAILDSTILDVDIMQSPTSAQFRKDSFANSNGVLSPADSHGHGWGHRQFSGLPVDPASAGAGNPYHEGNNNGFIGRHGQAMTHHAPAYGHPLQHSQWTFDQTSGNCTPTHGVDFMPPPPLVDAQHYSHPRSDSVHGTYQPAPQPPQFGSSYPDGGFIAAPQVQTPMSPHCHQDWMGMAQQEMDSRPVHKRMRPNSPPVTMVDYARRDGIRKKNGRIEIPPERNIHTIDELIDQTTDEDILKELKQQKRLLRNREAALASRQRKKKHTEDLEVKEKGYTGQITLLEDQIKHLSVQCQQRDDERRMLVHRYQESQRVIESMQEQTRELKVQHHEENSKLRKRVNILTEQLDAGPAPTMSAAPSSTGFTDFNAEMEALNMGAHDWDNFIFVNDLHNDSPDDFSFDNRPSEPVQSSPVLEKKASSNTIVPSSQLKSKDSISNEPVATGLLFMLLLCGAFVASKPSSSQPRDMPQMPAEVRAAAPMVLNNLLSETPDHTSSRSTTYLNHEPQPSGLSHQGQSHHGRLDQMHHQLTAPTKQQEIDEAFSLTTAQYASINNVNYQGYDEQTAPHHHQGPATRPRRNLADALASMQQQQDQASSKAEVYTRSLLWDQIPTGVVKQFREMVADHNEIEVRRTQQQRTTSHSEIYGSYKVE</sequence>
<feature type="region of interest" description="Disordered" evidence="8">
    <location>
        <begin position="84"/>
        <end position="113"/>
    </location>
</feature>
<feature type="region of interest" description="Disordered" evidence="8">
    <location>
        <begin position="667"/>
        <end position="687"/>
    </location>
</feature>
<feature type="region of interest" description="Disordered" evidence="8">
    <location>
        <begin position="434"/>
        <end position="471"/>
    </location>
</feature>
<reference evidence="10 11" key="1">
    <citation type="submission" date="2017-03" db="EMBL/GenBank/DDBJ databases">
        <title>Genomes of endolithic fungi from Antarctica.</title>
        <authorList>
            <person name="Coleine C."/>
            <person name="Masonjones S."/>
            <person name="Stajich J.E."/>
        </authorList>
    </citation>
    <scope>NUCLEOTIDE SEQUENCE [LARGE SCALE GENOMIC DNA]</scope>
    <source>
        <strain evidence="10 11">CCFEE 6315</strain>
    </source>
</reference>
<keyword evidence="3" id="KW-0805">Transcription regulation</keyword>
<gene>
    <name evidence="10" type="ORF">B0A50_01884</name>
</gene>
<evidence type="ECO:0000256" key="7">
    <source>
        <dbReference type="SAM" id="Coils"/>
    </source>
</evidence>
<dbReference type="AlphaFoldDB" id="A0A4U0UC09"/>
<evidence type="ECO:0000256" key="1">
    <source>
        <dbReference type="ARBA" id="ARBA00004123"/>
    </source>
</evidence>
<keyword evidence="6" id="KW-0539">Nucleus</keyword>
<evidence type="ECO:0000313" key="11">
    <source>
        <dbReference type="Proteomes" id="UP000308549"/>
    </source>
</evidence>
<feature type="region of interest" description="Disordered" evidence="8">
    <location>
        <begin position="524"/>
        <end position="557"/>
    </location>
</feature>
<evidence type="ECO:0000256" key="8">
    <source>
        <dbReference type="SAM" id="MobiDB-lite"/>
    </source>
</evidence>
<dbReference type="Gene3D" id="1.20.5.170">
    <property type="match status" value="1"/>
</dbReference>
<comment type="subcellular location">
    <subcellularLocation>
        <location evidence="1">Nucleus</location>
    </subcellularLocation>
</comment>
<accession>A0A4U0UC09</accession>
<feature type="coiled-coil region" evidence="7">
    <location>
        <begin position="345"/>
        <end position="372"/>
    </location>
</feature>
<feature type="region of interest" description="Disordered" evidence="8">
    <location>
        <begin position="135"/>
        <end position="182"/>
    </location>
</feature>
<dbReference type="GO" id="GO:0005634">
    <property type="term" value="C:nucleus"/>
    <property type="evidence" value="ECO:0007669"/>
    <property type="project" value="UniProtKB-SubCell"/>
</dbReference>
<keyword evidence="11" id="KW-1185">Reference proteome</keyword>
<keyword evidence="4" id="KW-0238">DNA-binding</keyword>
<dbReference type="PANTHER" id="PTHR47416">
    <property type="entry name" value="BASIC-LEUCINE ZIPPER TRANSCRIPTION FACTOR F-RELATED"/>
    <property type="match status" value="1"/>
</dbReference>
<dbReference type="GO" id="GO:0003700">
    <property type="term" value="F:DNA-binding transcription factor activity"/>
    <property type="evidence" value="ECO:0007669"/>
    <property type="project" value="InterPro"/>
</dbReference>
<feature type="region of interest" description="Disordered" evidence="8">
    <location>
        <begin position="1"/>
        <end position="35"/>
    </location>
</feature>
<comment type="similarity">
    <text evidence="2">Belongs to the bZIP family.</text>
</comment>
<proteinExistence type="inferred from homology"/>
<feature type="compositionally biased region" description="Polar residues" evidence="8">
    <location>
        <begin position="456"/>
        <end position="466"/>
    </location>
</feature>
<dbReference type="InterPro" id="IPR046347">
    <property type="entry name" value="bZIP_sf"/>
</dbReference>
<dbReference type="Proteomes" id="UP000308549">
    <property type="component" value="Unassembled WGS sequence"/>
</dbReference>
<keyword evidence="7" id="KW-0175">Coiled coil</keyword>
<dbReference type="SMART" id="SM00338">
    <property type="entry name" value="BRLZ"/>
    <property type="match status" value="1"/>
</dbReference>
<dbReference type="InterPro" id="IPR004827">
    <property type="entry name" value="bZIP"/>
</dbReference>
<dbReference type="EMBL" id="NAJL01000007">
    <property type="protein sequence ID" value="TKA31805.1"/>
    <property type="molecule type" value="Genomic_DNA"/>
</dbReference>
<dbReference type="OrthoDB" id="644067at2759"/>
<organism evidence="10 11">
    <name type="scientific">Salinomyces thailandicus</name>
    <dbReference type="NCBI Taxonomy" id="706561"/>
    <lineage>
        <taxon>Eukaryota</taxon>
        <taxon>Fungi</taxon>
        <taxon>Dikarya</taxon>
        <taxon>Ascomycota</taxon>
        <taxon>Pezizomycotina</taxon>
        <taxon>Dothideomycetes</taxon>
        <taxon>Dothideomycetidae</taxon>
        <taxon>Mycosphaerellales</taxon>
        <taxon>Teratosphaeriaceae</taxon>
        <taxon>Salinomyces</taxon>
    </lineage>
</organism>
<feature type="compositionally biased region" description="Polar residues" evidence="8">
    <location>
        <begin position="669"/>
        <end position="678"/>
    </location>
</feature>
<dbReference type="SUPFAM" id="SSF57959">
    <property type="entry name" value="Leucine zipper domain"/>
    <property type="match status" value="1"/>
</dbReference>
<evidence type="ECO:0000256" key="4">
    <source>
        <dbReference type="ARBA" id="ARBA00023125"/>
    </source>
</evidence>
<feature type="compositionally biased region" description="Polar residues" evidence="8">
    <location>
        <begin position="135"/>
        <end position="144"/>
    </location>
</feature>
<protein>
    <recommendedName>
        <fullName evidence="9">BZIP domain-containing protein</fullName>
    </recommendedName>
</protein>
<evidence type="ECO:0000313" key="10">
    <source>
        <dbReference type="EMBL" id="TKA31805.1"/>
    </source>
</evidence>
<evidence type="ECO:0000256" key="3">
    <source>
        <dbReference type="ARBA" id="ARBA00023015"/>
    </source>
</evidence>
<evidence type="ECO:0000256" key="5">
    <source>
        <dbReference type="ARBA" id="ARBA00023163"/>
    </source>
</evidence>
<feature type="compositionally biased region" description="Polar residues" evidence="8">
    <location>
        <begin position="17"/>
        <end position="28"/>
    </location>
</feature>
<dbReference type="PROSITE" id="PS50217">
    <property type="entry name" value="BZIP"/>
    <property type="match status" value="1"/>
</dbReference>
<dbReference type="CDD" id="cd14704">
    <property type="entry name" value="bZIP_HY5-like"/>
    <property type="match status" value="1"/>
</dbReference>
<dbReference type="GO" id="GO:0003677">
    <property type="term" value="F:DNA binding"/>
    <property type="evidence" value="ECO:0007669"/>
    <property type="project" value="UniProtKB-KW"/>
</dbReference>
<keyword evidence="5" id="KW-0804">Transcription</keyword>
<dbReference type="PANTHER" id="PTHR47416:SF8">
    <property type="entry name" value="BASIC-LEUCINE ZIPPER TRANSCRIPTION FACTOR E-RELATED"/>
    <property type="match status" value="1"/>
</dbReference>
<dbReference type="Pfam" id="PF00170">
    <property type="entry name" value="bZIP_1"/>
    <property type="match status" value="1"/>
</dbReference>
<evidence type="ECO:0000259" key="9">
    <source>
        <dbReference type="PROSITE" id="PS50217"/>
    </source>
</evidence>
<feature type="domain" description="BZIP" evidence="9">
    <location>
        <begin position="278"/>
        <end position="328"/>
    </location>
</feature>
<name>A0A4U0UC09_9PEZI</name>
<comment type="caution">
    <text evidence="10">The sequence shown here is derived from an EMBL/GenBank/DDBJ whole genome shotgun (WGS) entry which is preliminary data.</text>
</comment>